<proteinExistence type="predicted"/>
<reference evidence="4" key="1">
    <citation type="submission" date="2020-06" db="EMBL/GenBank/DDBJ databases">
        <authorList>
            <consortium name="Plant Systems Biology data submission"/>
        </authorList>
    </citation>
    <scope>NUCLEOTIDE SEQUENCE</scope>
    <source>
        <strain evidence="4">D6</strain>
    </source>
</reference>
<feature type="compositionally biased region" description="Polar residues" evidence="2">
    <location>
        <begin position="293"/>
        <end position="302"/>
    </location>
</feature>
<dbReference type="Pfam" id="PF03959">
    <property type="entry name" value="FSH1"/>
    <property type="match status" value="1"/>
</dbReference>
<feature type="region of interest" description="Disordered" evidence="2">
    <location>
        <begin position="292"/>
        <end position="315"/>
    </location>
</feature>
<evidence type="ECO:0000259" key="3">
    <source>
        <dbReference type="Pfam" id="PF03959"/>
    </source>
</evidence>
<dbReference type="GO" id="GO:0005737">
    <property type="term" value="C:cytoplasm"/>
    <property type="evidence" value="ECO:0007669"/>
    <property type="project" value="TreeGrafter"/>
</dbReference>
<dbReference type="InterPro" id="IPR005645">
    <property type="entry name" value="FSH-like_dom"/>
</dbReference>
<name>A0A9N8HHG9_9STRA</name>
<dbReference type="PANTHER" id="PTHR48070">
    <property type="entry name" value="ESTERASE OVCA2"/>
    <property type="match status" value="1"/>
</dbReference>
<evidence type="ECO:0000313" key="4">
    <source>
        <dbReference type="EMBL" id="CAB9515303.1"/>
    </source>
</evidence>
<dbReference type="PANTHER" id="PTHR48070:SF6">
    <property type="entry name" value="ESTERASE OVCA2"/>
    <property type="match status" value="1"/>
</dbReference>
<sequence>MPIEFTHERSGGGRQDDAPSTGLRILCLHDEHSSASELKTHLTLLGDRLYQKHGIDLVYINSPLCTSQLGGETDRIWYDTTVKQELLGLDASLCLLQQIWTSMPFWGILAVGQGAAVGSLLSLLPDVKPRAKFGIFIQGEALIQEAEQLVDAGDDWDCLHIVDPNVKTESGGRLIQQFGGAAHQISRNGDDEGYSKKVLNLIGKFIIEQKKKIRQDGGECQALALQNQLHIVEQQASRLIAQQIAQNPPSVLMAVVAPKEVAAGGMKRRAPGEEGGGAPCPPEFLLRRDTRAQFDSNGTSSRVHPEDRSVQQEES</sequence>
<accession>A0A9N8HHG9</accession>
<dbReference type="AlphaFoldDB" id="A0A9N8HHG9"/>
<organism evidence="4 5">
    <name type="scientific">Seminavis robusta</name>
    <dbReference type="NCBI Taxonomy" id="568900"/>
    <lineage>
        <taxon>Eukaryota</taxon>
        <taxon>Sar</taxon>
        <taxon>Stramenopiles</taxon>
        <taxon>Ochrophyta</taxon>
        <taxon>Bacillariophyta</taxon>
        <taxon>Bacillariophyceae</taxon>
        <taxon>Bacillariophycidae</taxon>
        <taxon>Naviculales</taxon>
        <taxon>Naviculaceae</taxon>
        <taxon>Seminavis</taxon>
    </lineage>
</organism>
<dbReference type="Proteomes" id="UP001153069">
    <property type="component" value="Unassembled WGS sequence"/>
</dbReference>
<feature type="domain" description="Serine hydrolase" evidence="3">
    <location>
        <begin position="23"/>
        <end position="145"/>
    </location>
</feature>
<evidence type="ECO:0000256" key="2">
    <source>
        <dbReference type="SAM" id="MobiDB-lite"/>
    </source>
</evidence>
<protein>
    <recommendedName>
        <fullName evidence="3">Serine hydrolase domain-containing protein</fullName>
    </recommendedName>
</protein>
<evidence type="ECO:0000256" key="1">
    <source>
        <dbReference type="ARBA" id="ARBA00022801"/>
    </source>
</evidence>
<dbReference type="EMBL" id="CAICTM010000705">
    <property type="protein sequence ID" value="CAB9515303.1"/>
    <property type="molecule type" value="Genomic_DNA"/>
</dbReference>
<dbReference type="InterPro" id="IPR029058">
    <property type="entry name" value="AB_hydrolase_fold"/>
</dbReference>
<dbReference type="GO" id="GO:0016787">
    <property type="term" value="F:hydrolase activity"/>
    <property type="evidence" value="ECO:0007669"/>
    <property type="project" value="UniProtKB-KW"/>
</dbReference>
<comment type="caution">
    <text evidence="4">The sequence shown here is derived from an EMBL/GenBank/DDBJ whole genome shotgun (WGS) entry which is preliminary data.</text>
</comment>
<dbReference type="GO" id="GO:0005634">
    <property type="term" value="C:nucleus"/>
    <property type="evidence" value="ECO:0007669"/>
    <property type="project" value="TreeGrafter"/>
</dbReference>
<feature type="compositionally biased region" description="Basic and acidic residues" evidence="2">
    <location>
        <begin position="303"/>
        <end position="315"/>
    </location>
</feature>
<dbReference type="Gene3D" id="3.40.50.1820">
    <property type="entry name" value="alpha/beta hydrolase"/>
    <property type="match status" value="1"/>
</dbReference>
<evidence type="ECO:0000313" key="5">
    <source>
        <dbReference type="Proteomes" id="UP001153069"/>
    </source>
</evidence>
<keyword evidence="5" id="KW-1185">Reference proteome</keyword>
<dbReference type="InterPro" id="IPR050593">
    <property type="entry name" value="LovG"/>
</dbReference>
<keyword evidence="1" id="KW-0378">Hydrolase</keyword>
<dbReference type="OrthoDB" id="414698at2759"/>
<gene>
    <name evidence="4" type="ORF">SEMRO_706_G190480.1</name>
</gene>